<dbReference type="InterPro" id="IPR026590">
    <property type="entry name" value="Ssirtuin_cat_dom"/>
</dbReference>
<feature type="binding site" evidence="3">
    <location>
        <position position="199"/>
    </location>
    <ligand>
        <name>Zn(2+)</name>
        <dbReference type="ChEBI" id="CHEBI:29105"/>
    </ligand>
</feature>
<dbReference type="Pfam" id="PF02146">
    <property type="entry name" value="SIR2"/>
    <property type="match status" value="1"/>
</dbReference>
<dbReference type="CDD" id="cd01407">
    <property type="entry name" value="SIR2-fam"/>
    <property type="match status" value="1"/>
</dbReference>
<accession>A0AAX4PL56</accession>
<evidence type="ECO:0000256" key="1">
    <source>
        <dbReference type="ARBA" id="ARBA00022679"/>
    </source>
</evidence>
<dbReference type="GO" id="GO:0005634">
    <property type="term" value="C:nucleus"/>
    <property type="evidence" value="ECO:0007669"/>
    <property type="project" value="TreeGrafter"/>
</dbReference>
<dbReference type="Gene3D" id="3.30.1600.10">
    <property type="entry name" value="SIR2/SIRT2 'Small Domain"/>
    <property type="match status" value="1"/>
</dbReference>
<dbReference type="InterPro" id="IPR003000">
    <property type="entry name" value="Sirtuin"/>
</dbReference>
<reference evidence="6 7" key="1">
    <citation type="submission" date="2024-03" db="EMBL/GenBank/DDBJ databases">
        <title>Complete genome sequence of the green alga Chloropicon roscoffensis RCC1871.</title>
        <authorList>
            <person name="Lemieux C."/>
            <person name="Pombert J.-F."/>
            <person name="Otis C."/>
            <person name="Turmel M."/>
        </authorList>
    </citation>
    <scope>NUCLEOTIDE SEQUENCE [LARGE SCALE GENOMIC DNA]</scope>
    <source>
        <strain evidence="6 7">RCC1871</strain>
    </source>
</reference>
<organism evidence="6 7">
    <name type="scientific">Chloropicon roscoffensis</name>
    <dbReference type="NCBI Taxonomy" id="1461544"/>
    <lineage>
        <taxon>Eukaryota</taxon>
        <taxon>Viridiplantae</taxon>
        <taxon>Chlorophyta</taxon>
        <taxon>Chloropicophyceae</taxon>
        <taxon>Chloropicales</taxon>
        <taxon>Chloropicaceae</taxon>
        <taxon>Chloropicon</taxon>
    </lineage>
</organism>
<keyword evidence="2" id="KW-0520">NAD</keyword>
<dbReference type="InterPro" id="IPR026591">
    <property type="entry name" value="Sirtuin_cat_small_dom_sf"/>
</dbReference>
<feature type="region of interest" description="Disordered" evidence="4">
    <location>
        <begin position="1"/>
        <end position="20"/>
    </location>
</feature>
<evidence type="ECO:0000259" key="5">
    <source>
        <dbReference type="PROSITE" id="PS50305"/>
    </source>
</evidence>
<feature type="binding site" evidence="3">
    <location>
        <position position="169"/>
    </location>
    <ligand>
        <name>Zn(2+)</name>
        <dbReference type="ChEBI" id="CHEBI:29105"/>
    </ligand>
</feature>
<dbReference type="SUPFAM" id="SSF52467">
    <property type="entry name" value="DHS-like NAD/FAD-binding domain"/>
    <property type="match status" value="1"/>
</dbReference>
<proteinExistence type="predicted"/>
<dbReference type="PANTHER" id="PTHR11085:SF10">
    <property type="entry name" value="NAD-DEPENDENT PROTEIN DEACYLASE SIRTUIN-5, MITOCHONDRIAL-RELATED"/>
    <property type="match status" value="1"/>
</dbReference>
<dbReference type="PROSITE" id="PS50305">
    <property type="entry name" value="SIRTUIN"/>
    <property type="match status" value="1"/>
</dbReference>
<evidence type="ECO:0000313" key="6">
    <source>
        <dbReference type="EMBL" id="WZN66493.1"/>
    </source>
</evidence>
<evidence type="ECO:0000313" key="7">
    <source>
        <dbReference type="Proteomes" id="UP001472866"/>
    </source>
</evidence>
<dbReference type="PANTHER" id="PTHR11085">
    <property type="entry name" value="NAD-DEPENDENT PROTEIN DEACYLASE SIRTUIN-5, MITOCHONDRIAL-RELATED"/>
    <property type="match status" value="1"/>
</dbReference>
<protein>
    <submittedName>
        <fullName evidence="6">NAD-dependent protein deacylase</fullName>
    </submittedName>
</protein>
<keyword evidence="1" id="KW-0808">Transferase</keyword>
<evidence type="ECO:0000256" key="4">
    <source>
        <dbReference type="SAM" id="MobiDB-lite"/>
    </source>
</evidence>
<dbReference type="InterPro" id="IPR029035">
    <property type="entry name" value="DHS-like_NAD/FAD-binding_dom"/>
</dbReference>
<dbReference type="GO" id="GO:0046872">
    <property type="term" value="F:metal ion binding"/>
    <property type="evidence" value="ECO:0007669"/>
    <property type="project" value="UniProtKB-KW"/>
</dbReference>
<keyword evidence="3" id="KW-0479">Metal-binding</keyword>
<dbReference type="InterPro" id="IPR050134">
    <property type="entry name" value="NAD-dep_sirtuin_deacylases"/>
</dbReference>
<dbReference type="Proteomes" id="UP001472866">
    <property type="component" value="Chromosome 15"/>
</dbReference>
<dbReference type="GO" id="GO:0017136">
    <property type="term" value="F:histone deacetylase activity, NAD-dependent"/>
    <property type="evidence" value="ECO:0007669"/>
    <property type="project" value="TreeGrafter"/>
</dbReference>
<dbReference type="EMBL" id="CP151515">
    <property type="protein sequence ID" value="WZN66493.1"/>
    <property type="molecule type" value="Genomic_DNA"/>
</dbReference>
<evidence type="ECO:0000256" key="3">
    <source>
        <dbReference type="PROSITE-ProRule" id="PRU00236"/>
    </source>
</evidence>
<sequence>MGNWMSKRHRRGRAAAHGEAEDPLEASARLIARARSITVFTGAGISVESGIPDFRSEGGLWQRFDPAVYCDYDVFRDRPEMFWTMVTSLYGDVHARLGGTREELRRGELRKPKPNAGHRALAELEAGLGKRVTVVTQNIDGLHGTEGGAGSTRVIELHGTEATCTCVKCQAVVPRDEVMRLMVAHDSFASSSSCYVPRHEGCGGVLKADVVLFGEPLPVGAMAAAAKAVMASSVVLVVGTSLEVAPANMIPSMVKYRPFGKLIINNLDGSGKDRADIFLQGNSSEVLPALVRRVRELSQRQ</sequence>
<feature type="binding site" evidence="3">
    <location>
        <position position="202"/>
    </location>
    <ligand>
        <name>Zn(2+)</name>
        <dbReference type="ChEBI" id="CHEBI:29105"/>
    </ligand>
</feature>
<feature type="binding site" evidence="3">
    <location>
        <position position="166"/>
    </location>
    <ligand>
        <name>Zn(2+)</name>
        <dbReference type="ChEBI" id="CHEBI:29105"/>
    </ligand>
</feature>
<dbReference type="Gene3D" id="3.40.50.1220">
    <property type="entry name" value="TPP-binding domain"/>
    <property type="match status" value="1"/>
</dbReference>
<evidence type="ECO:0000256" key="2">
    <source>
        <dbReference type="ARBA" id="ARBA00023027"/>
    </source>
</evidence>
<keyword evidence="7" id="KW-1185">Reference proteome</keyword>
<feature type="domain" description="Deacetylase sirtuin-type" evidence="5">
    <location>
        <begin position="17"/>
        <end position="300"/>
    </location>
</feature>
<dbReference type="AlphaFoldDB" id="A0AAX4PL56"/>
<dbReference type="GO" id="GO:0070403">
    <property type="term" value="F:NAD+ binding"/>
    <property type="evidence" value="ECO:0007669"/>
    <property type="project" value="InterPro"/>
</dbReference>
<feature type="active site" description="Proton acceptor" evidence="3">
    <location>
        <position position="158"/>
    </location>
</feature>
<name>A0AAX4PL56_9CHLO</name>
<keyword evidence="3" id="KW-0862">Zinc</keyword>
<feature type="compositionally biased region" description="Basic residues" evidence="4">
    <location>
        <begin position="1"/>
        <end position="14"/>
    </location>
</feature>
<gene>
    <name evidence="6" type="ORF">HKI87_15g80600</name>
</gene>